<evidence type="ECO:0000313" key="3">
    <source>
        <dbReference type="EMBL" id="CAB4193450.1"/>
    </source>
</evidence>
<sequence>MSFTELKIADLKEVAETFGVDAKSLKSKQEIVAVLEEEGISYDMYVKLQKIEKVDIEIPESEKKKREGKKAKPDNSMLVKMERMNHSFQTMGYTFSQQHPFVAMSEEDAQRIFDTQDGFRLATPREAQEFYA</sequence>
<reference evidence="2" key="1">
    <citation type="submission" date="2020-05" db="EMBL/GenBank/DDBJ databases">
        <authorList>
            <person name="Chiriac C."/>
            <person name="Salcher M."/>
            <person name="Ghai R."/>
            <person name="Kavagutti S V."/>
        </authorList>
    </citation>
    <scope>NUCLEOTIDE SEQUENCE</scope>
</reference>
<dbReference type="EMBL" id="LR797076">
    <property type="protein sequence ID" value="CAB4185698.1"/>
    <property type="molecule type" value="Genomic_DNA"/>
</dbReference>
<proteinExistence type="predicted"/>
<evidence type="ECO:0000256" key="1">
    <source>
        <dbReference type="SAM" id="MobiDB-lite"/>
    </source>
</evidence>
<evidence type="ECO:0000313" key="2">
    <source>
        <dbReference type="EMBL" id="CAB4185698.1"/>
    </source>
</evidence>
<name>A0A6J5QXD5_9CAUD</name>
<gene>
    <name evidence="2" type="ORF">UFOVP1119_102</name>
    <name evidence="3" type="ORF">UFOVP1238_76</name>
</gene>
<dbReference type="EMBL" id="LR797198">
    <property type="protein sequence ID" value="CAB4193450.1"/>
    <property type="molecule type" value="Genomic_DNA"/>
</dbReference>
<organism evidence="2">
    <name type="scientific">uncultured Caudovirales phage</name>
    <dbReference type="NCBI Taxonomy" id="2100421"/>
    <lineage>
        <taxon>Viruses</taxon>
        <taxon>Duplodnaviria</taxon>
        <taxon>Heunggongvirae</taxon>
        <taxon>Uroviricota</taxon>
        <taxon>Caudoviricetes</taxon>
        <taxon>Peduoviridae</taxon>
        <taxon>Maltschvirus</taxon>
        <taxon>Maltschvirus maltsch</taxon>
    </lineage>
</organism>
<feature type="region of interest" description="Disordered" evidence="1">
    <location>
        <begin position="59"/>
        <end position="78"/>
    </location>
</feature>
<feature type="compositionally biased region" description="Basic and acidic residues" evidence="1">
    <location>
        <begin position="59"/>
        <end position="73"/>
    </location>
</feature>
<accession>A0A6J5QXD5</accession>
<evidence type="ECO:0008006" key="4">
    <source>
        <dbReference type="Google" id="ProtNLM"/>
    </source>
</evidence>
<protein>
    <recommendedName>
        <fullName evidence="4">Rho termination factor, N-terminal</fullName>
    </recommendedName>
</protein>